<protein>
    <submittedName>
        <fullName evidence="1">Uncharacterized protein</fullName>
    </submittedName>
</protein>
<dbReference type="Proteomes" id="UP000028878">
    <property type="component" value="Unassembled WGS sequence"/>
</dbReference>
<sequence>MYCRTLKYRDPYGRFSILVEEQPDGSLKLWEFDVPGEPARRRYVIDKVTDSLAREGRQLRVVWGSARVQRRKADDPLWS</sequence>
<name>A0A1L1PSP0_HYDIT</name>
<accession>A0A1L1PSP0</accession>
<evidence type="ECO:0000313" key="1">
    <source>
        <dbReference type="EMBL" id="CDN88355.1"/>
    </source>
</evidence>
<dbReference type="AlphaFoldDB" id="A0A1L1PSP0"/>
<dbReference type="RefSeq" id="WP_009515086.1">
    <property type="nucleotide sequence ID" value="NZ_CCAE010000022.1"/>
</dbReference>
<reference evidence="2" key="1">
    <citation type="submission" date="2014-11" db="EMBL/GenBank/DDBJ databases">
        <title>Draft genome sequence of Hydrogenophaga intermedia S1.</title>
        <authorList>
            <person name="Gan H.M."/>
            <person name="Chew T.H."/>
            <person name="Stolz A."/>
        </authorList>
    </citation>
    <scope>NUCLEOTIDE SEQUENCE [LARGE SCALE GENOMIC DNA]</scope>
    <source>
        <strain evidence="2">S1</strain>
    </source>
</reference>
<evidence type="ECO:0000313" key="2">
    <source>
        <dbReference type="Proteomes" id="UP000028878"/>
    </source>
</evidence>
<proteinExistence type="predicted"/>
<gene>
    <name evidence="1" type="ORF">BN948_02789</name>
</gene>
<dbReference type="EMBL" id="CCAE010000022">
    <property type="protein sequence ID" value="CDN88355.1"/>
    <property type="molecule type" value="Genomic_DNA"/>
</dbReference>
<organism evidence="1 2">
    <name type="scientific">Hydrogenophaga intermedia</name>
    <dbReference type="NCBI Taxonomy" id="65786"/>
    <lineage>
        <taxon>Bacteria</taxon>
        <taxon>Pseudomonadati</taxon>
        <taxon>Pseudomonadota</taxon>
        <taxon>Betaproteobacteria</taxon>
        <taxon>Burkholderiales</taxon>
        <taxon>Comamonadaceae</taxon>
        <taxon>Hydrogenophaga</taxon>
    </lineage>
</organism>
<keyword evidence="2" id="KW-1185">Reference proteome</keyword>